<reference evidence="4" key="1">
    <citation type="journal article" date="2012" name="PLoS Pathog.">
        <title>Comparative genomics of the apicomplexan parasites Toxoplasma gondii and Neospora caninum: Coccidia differing in host range and transmission strategy.</title>
        <authorList>
            <person name="Reid A.J."/>
            <person name="Vermont S.J."/>
            <person name="Cotton J.A."/>
            <person name="Harris D."/>
            <person name="Hill-Cawthorne G.A."/>
            <person name="Konen-Waisman S."/>
            <person name="Latham S.M."/>
            <person name="Mourier T."/>
            <person name="Norton R."/>
            <person name="Quail M.A."/>
            <person name="Sanders M."/>
            <person name="Shanmugam D."/>
            <person name="Sohal A."/>
            <person name="Wasmuth J.D."/>
            <person name="Brunk B."/>
            <person name="Grigg M.E."/>
            <person name="Howard J.C."/>
            <person name="Parkinson J."/>
            <person name="Roos D.S."/>
            <person name="Trees A.J."/>
            <person name="Berriman M."/>
            <person name="Pain A."/>
            <person name="Wastling J.M."/>
        </authorList>
    </citation>
    <scope>NUCLEOTIDE SEQUENCE [LARGE SCALE GENOMIC DNA]</scope>
    <source>
        <strain evidence="4">Liverpool</strain>
    </source>
</reference>
<dbReference type="Pfam" id="PF00481">
    <property type="entry name" value="PP2C"/>
    <property type="match status" value="1"/>
</dbReference>
<dbReference type="PANTHER" id="PTHR47992">
    <property type="entry name" value="PROTEIN PHOSPHATASE"/>
    <property type="match status" value="1"/>
</dbReference>
<dbReference type="InterPro" id="IPR015655">
    <property type="entry name" value="PP2C"/>
</dbReference>
<feature type="compositionally biased region" description="Polar residues" evidence="1">
    <location>
        <begin position="817"/>
        <end position="835"/>
    </location>
</feature>
<name>F0VJF3_NEOCL</name>
<protein>
    <recommendedName>
        <fullName evidence="2">PPM-type phosphatase domain-containing protein</fullName>
    </recommendedName>
</protein>
<feature type="compositionally biased region" description="Basic residues" evidence="1">
    <location>
        <begin position="1470"/>
        <end position="1480"/>
    </location>
</feature>
<gene>
    <name evidence="3" type="ORF">NCLIV_036460</name>
</gene>
<feature type="region of interest" description="Disordered" evidence="1">
    <location>
        <begin position="967"/>
        <end position="1051"/>
    </location>
</feature>
<feature type="region of interest" description="Disordered" evidence="1">
    <location>
        <begin position="203"/>
        <end position="257"/>
    </location>
</feature>
<dbReference type="InParanoid" id="F0VJF3"/>
<dbReference type="eggNOG" id="ENOG502R014">
    <property type="taxonomic scope" value="Eukaryota"/>
</dbReference>
<dbReference type="OrthoDB" id="332042at2759"/>
<dbReference type="Gene3D" id="3.60.40.10">
    <property type="entry name" value="PPM-type phosphatase domain"/>
    <property type="match status" value="2"/>
</dbReference>
<dbReference type="GO" id="GO:0004722">
    <property type="term" value="F:protein serine/threonine phosphatase activity"/>
    <property type="evidence" value="ECO:0007669"/>
    <property type="project" value="InterPro"/>
</dbReference>
<feature type="compositionally biased region" description="Basic and acidic residues" evidence="1">
    <location>
        <begin position="1249"/>
        <end position="1267"/>
    </location>
</feature>
<feature type="compositionally biased region" description="Basic and acidic residues" evidence="1">
    <location>
        <begin position="738"/>
        <end position="751"/>
    </location>
</feature>
<dbReference type="RefSeq" id="XP_003883896.1">
    <property type="nucleotide sequence ID" value="XM_003883847.1"/>
</dbReference>
<feature type="compositionally biased region" description="Basic and acidic residues" evidence="1">
    <location>
        <begin position="796"/>
        <end position="808"/>
    </location>
</feature>
<evidence type="ECO:0000256" key="1">
    <source>
        <dbReference type="SAM" id="MobiDB-lite"/>
    </source>
</evidence>
<feature type="region of interest" description="Disordered" evidence="1">
    <location>
        <begin position="1225"/>
        <end position="1295"/>
    </location>
</feature>
<evidence type="ECO:0000313" key="3">
    <source>
        <dbReference type="EMBL" id="CBZ53864.1"/>
    </source>
</evidence>
<dbReference type="InterPro" id="IPR001932">
    <property type="entry name" value="PPM-type_phosphatase-like_dom"/>
</dbReference>
<proteinExistence type="predicted"/>
<dbReference type="Proteomes" id="UP000007494">
    <property type="component" value="Chromosome VIII"/>
</dbReference>
<accession>F0VJF3</accession>
<dbReference type="GeneID" id="13443511"/>
<dbReference type="VEuPathDB" id="ToxoDB:NCLIV_036460"/>
<sequence>MLSSAWNIVSSCCFRRDWSQRWRQEGKPELGAEFEHTDDGEPTSPVEALLSLLPPFLPLALCKPSLPLPVEVVVSRRLFPLARSQPSPLSGSDAVFQLLCDSSAPPLLTALHFMFVAAAAGGRVRSAYYDRSGTELFLLPFFEDEGEEPVYLCVCDGWGTLGAGSLLSCGEDGSAPAERDLGRHLQRRTRSCLFGASDGNASGENLVLKGTPKPDTQRNHVSTTSSHDDAVENGTEASGDSAEGHGLAPEAPGAWPPIRERRTWVGHETGLAFEKEKGQQNPLSPQASAYPELSPVFRSGAAPFFGPPCPTCGGLSLRREAWEQILAAAAHHVGFPPQTATRLFEHVAEDMRNQFPSLSFSRSTSSSFRRSVKKEQHQLALRLLSVLASAARAAGAEVAAAAAQAAASSPANFCVIGAFSDKWLPRSFQVKEVVILPPSASLSIVQTRRSAGLFGITGDAFGLRNETTTTVRSAADALAADLALADGGPARGPSPGLPAGFSPLTDFPSVQRSLATMQRALDELQGMLPCQFVNQEQAFVCRARGVALGGLVAGVGPEAQKASDVVALQILQDLLVRLHVAPPHGLLTPSKPSILRQLTPDRLQQILLDCMRGVAAGLERPRAFACPPPAASSLAPGLLPLVSVPFSKALSWTALAAPTADVSGPILPSAMAKPARGEMPGRGSLNTAGAAFNSSTSGCAACVCVVHEASRRLLVCQVGDVTAVLARPTFVKTQALQEIHRGEGKEQDGDRATASSERPRRKDRKGRSTDEDRFSPPEGTPRQRGASGQTHGGKSSGDEGARGEDAAKMSRSRGRSTGKTNRPSAVSFVENGTSRCRSKSPLRSPAGAESDFFGLPGYCSAMDRETITTGFSFEAVVLTREHTLREAKECKRVINAVRDQTPRADDGARRRRRGTERVLACQLCVAGARGLPVPYMVFRVPYVSHGNLVVCAYREVVGAVPLGHVEGASPSVPRGAENGARLDPPGASALVPDSTLEGSEEEADAGGRNPPSPLATREWSGGRDRRTSRGGTQNAGNPSLESKTRQLQHQLPHRRFLSEGPAALFLCPDTACPPLRCTRLLGMMAAQQYGVCSTPDVTSVNISKVSSFGFVLIASSVIWDLLEPQEAVDLVGHELRRQHVEALRSAHERRRRIRRQQHIFLRLARRNLHFSQEASLRLLDEREETKDKSRWGSSTSLSRGALRRALSSSVAELSAGGLYRSLNSQRAAPAVPSRQVSESGEFSSVPPRQVDEDGRRARDRSDNEGGERALPQPQLESQRSGERFSSGGPTSGQNTFLSEEAARGASSRASGTDGGKGDEAAREYLADSPELSFAHSSLRGSFASGRTGTLRRCLTREDSVLREVRGRVDAAAEASRRTAGAARVTAGLFREEGEVDESRAETFPIGLDFQAAATLVVQQFMEAWQVRREGLSMPDATVLVIPFQGPSRGSAARTWQETDSGRNRGEAQGTKKRTAKSPRRKGLEVR</sequence>
<dbReference type="SUPFAM" id="SSF81606">
    <property type="entry name" value="PP2C-like"/>
    <property type="match status" value="1"/>
</dbReference>
<feature type="region of interest" description="Disordered" evidence="1">
    <location>
        <begin position="737"/>
        <end position="847"/>
    </location>
</feature>
<feature type="region of interest" description="Disordered" evidence="1">
    <location>
        <begin position="1300"/>
        <end position="1319"/>
    </location>
</feature>
<feature type="region of interest" description="Disordered" evidence="1">
    <location>
        <begin position="1446"/>
        <end position="1486"/>
    </location>
</feature>
<evidence type="ECO:0000313" key="4">
    <source>
        <dbReference type="Proteomes" id="UP000007494"/>
    </source>
</evidence>
<keyword evidence="4" id="KW-1185">Reference proteome</keyword>
<dbReference type="InterPro" id="IPR036457">
    <property type="entry name" value="PPM-type-like_dom_sf"/>
</dbReference>
<dbReference type="OMA" id="CPPLRCT"/>
<dbReference type="EMBL" id="FR823390">
    <property type="protein sequence ID" value="CBZ53864.1"/>
    <property type="molecule type" value="Genomic_DNA"/>
</dbReference>
<feature type="domain" description="PPM-type phosphatase" evidence="2">
    <location>
        <begin position="1075"/>
        <end position="1151"/>
    </location>
</feature>
<feature type="compositionally biased region" description="Basic and acidic residues" evidence="1">
    <location>
        <begin position="766"/>
        <end position="775"/>
    </location>
</feature>
<evidence type="ECO:0000259" key="2">
    <source>
        <dbReference type="Pfam" id="PF00481"/>
    </source>
</evidence>
<feature type="compositionally biased region" description="Polar residues" evidence="1">
    <location>
        <begin position="1034"/>
        <end position="1049"/>
    </location>
</feature>
<organism evidence="3 4">
    <name type="scientific">Neospora caninum (strain Liverpool)</name>
    <dbReference type="NCBI Taxonomy" id="572307"/>
    <lineage>
        <taxon>Eukaryota</taxon>
        <taxon>Sar</taxon>
        <taxon>Alveolata</taxon>
        <taxon>Apicomplexa</taxon>
        <taxon>Conoidasida</taxon>
        <taxon>Coccidia</taxon>
        <taxon>Eucoccidiorida</taxon>
        <taxon>Eimeriorina</taxon>
        <taxon>Sarcocystidae</taxon>
        <taxon>Neospora</taxon>
    </lineage>
</organism>